<dbReference type="Proteomes" id="UP000218209">
    <property type="component" value="Unassembled WGS sequence"/>
</dbReference>
<sequence length="209" mass="22603">MRSHCGRDAVPLSLLAVHDVKVVEGHGEYAYRFAANASTNSDGGEAGGVSAVIEPDLQEASGNLLRGGSQRTLGAAAVGSAVLLWQVKDIGPRLQMWDRPTSSRQRGRLLGTAVVWRSADPAVRPELVNMARKAAPVVEVLAVCVAEGRGADMYPFSALFYQSTMYERYRVAHFGRRDVPIHMSEIGGEGSDGCVTRQVVLWDSRYLTS</sequence>
<accession>A0A1X6PJS0</accession>
<name>A0A1X6PJS0_PORUM</name>
<evidence type="ECO:0000313" key="1">
    <source>
        <dbReference type="EMBL" id="OSX81097.1"/>
    </source>
</evidence>
<protein>
    <submittedName>
        <fullName evidence="1">Uncharacterized protein</fullName>
    </submittedName>
</protein>
<proteinExistence type="predicted"/>
<dbReference type="EMBL" id="KV918766">
    <property type="protein sequence ID" value="OSX81097.1"/>
    <property type="molecule type" value="Genomic_DNA"/>
</dbReference>
<gene>
    <name evidence="1" type="ORF">BU14_0027s0120</name>
</gene>
<reference evidence="1 2" key="1">
    <citation type="submission" date="2017-03" db="EMBL/GenBank/DDBJ databases">
        <title>WGS assembly of Porphyra umbilicalis.</title>
        <authorList>
            <person name="Brawley S.H."/>
            <person name="Blouin N.A."/>
            <person name="Ficko-Blean E."/>
            <person name="Wheeler G.L."/>
            <person name="Lohr M."/>
            <person name="Goodson H.V."/>
            <person name="Jenkins J.W."/>
            <person name="Blaby-Haas C.E."/>
            <person name="Helliwell K.E."/>
            <person name="Chan C."/>
            <person name="Marriage T."/>
            <person name="Bhattacharya D."/>
            <person name="Klein A.S."/>
            <person name="Badis Y."/>
            <person name="Brodie J."/>
            <person name="Cao Y."/>
            <person name="Collen J."/>
            <person name="Dittami S.M."/>
            <person name="Gachon C.M."/>
            <person name="Green B.R."/>
            <person name="Karpowicz S."/>
            <person name="Kim J.W."/>
            <person name="Kudahl U."/>
            <person name="Lin S."/>
            <person name="Michel G."/>
            <person name="Mittag M."/>
            <person name="Olson B.J."/>
            <person name="Pangilinan J."/>
            <person name="Peng Y."/>
            <person name="Qiu H."/>
            <person name="Shu S."/>
            <person name="Singer J.T."/>
            <person name="Smith A.G."/>
            <person name="Sprecher B.N."/>
            <person name="Wagner V."/>
            <person name="Wang W."/>
            <person name="Wang Z.-Y."/>
            <person name="Yan J."/>
            <person name="Yarish C."/>
            <person name="Zoeuner-Riek S."/>
            <person name="Zhuang Y."/>
            <person name="Zou Y."/>
            <person name="Lindquist E.A."/>
            <person name="Grimwood J."/>
            <person name="Barry K."/>
            <person name="Rokhsar D.S."/>
            <person name="Schmutz J."/>
            <person name="Stiller J.W."/>
            <person name="Grossman A.R."/>
            <person name="Prochnik S.E."/>
        </authorList>
    </citation>
    <scope>NUCLEOTIDE SEQUENCE [LARGE SCALE GENOMIC DNA]</scope>
    <source>
        <strain evidence="1">4086291</strain>
    </source>
</reference>
<organism evidence="1 2">
    <name type="scientific">Porphyra umbilicalis</name>
    <name type="common">Purple laver</name>
    <name type="synonym">Red alga</name>
    <dbReference type="NCBI Taxonomy" id="2786"/>
    <lineage>
        <taxon>Eukaryota</taxon>
        <taxon>Rhodophyta</taxon>
        <taxon>Bangiophyceae</taxon>
        <taxon>Bangiales</taxon>
        <taxon>Bangiaceae</taxon>
        <taxon>Porphyra</taxon>
    </lineage>
</organism>
<keyword evidence="2" id="KW-1185">Reference proteome</keyword>
<dbReference type="AlphaFoldDB" id="A0A1X6PJS0"/>
<evidence type="ECO:0000313" key="2">
    <source>
        <dbReference type="Proteomes" id="UP000218209"/>
    </source>
</evidence>